<evidence type="ECO:0000313" key="1">
    <source>
        <dbReference type="EMBL" id="GES31608.1"/>
    </source>
</evidence>
<organism evidence="1 2">
    <name type="scientific">Streptomyces angustmyceticus</name>
    <dbReference type="NCBI Taxonomy" id="285578"/>
    <lineage>
        <taxon>Bacteria</taxon>
        <taxon>Bacillati</taxon>
        <taxon>Actinomycetota</taxon>
        <taxon>Actinomycetes</taxon>
        <taxon>Kitasatosporales</taxon>
        <taxon>Streptomycetaceae</taxon>
        <taxon>Streptomyces</taxon>
    </lineage>
</organism>
<proteinExistence type="predicted"/>
<sequence length="102" mass="10175">MRSASGPETGEWAEALTGSGLCVAVCWGRVPWAACAYTGCGVCELLPGAGSREPGAGSREPGCGSRAAGVGWERGPPCGWLVGGGGLRGREGWGGWGGEAPR</sequence>
<keyword evidence="2" id="KW-1185">Reference proteome</keyword>
<gene>
    <name evidence="1" type="ORF">San01_40950</name>
</gene>
<dbReference type="EMBL" id="BLAG01000011">
    <property type="protein sequence ID" value="GES31608.1"/>
    <property type="molecule type" value="Genomic_DNA"/>
</dbReference>
<protein>
    <submittedName>
        <fullName evidence="1">Uncharacterized protein</fullName>
    </submittedName>
</protein>
<reference evidence="1 2" key="1">
    <citation type="submission" date="2019-10" db="EMBL/GenBank/DDBJ databases">
        <title>Whole genome shotgun sequence of Streptomyces angustmyceticus NBRC 3934.</title>
        <authorList>
            <person name="Hosoyama A."/>
            <person name="Ichikawa N."/>
            <person name="Kimura A."/>
            <person name="Kitahashi Y."/>
            <person name="Komaki H."/>
            <person name="Uohara A."/>
        </authorList>
    </citation>
    <scope>NUCLEOTIDE SEQUENCE [LARGE SCALE GENOMIC DNA]</scope>
    <source>
        <strain evidence="1 2">NBRC 3934</strain>
    </source>
</reference>
<comment type="caution">
    <text evidence="1">The sequence shown here is derived from an EMBL/GenBank/DDBJ whole genome shotgun (WGS) entry which is preliminary data.</text>
</comment>
<evidence type="ECO:0000313" key="2">
    <source>
        <dbReference type="Proteomes" id="UP000325598"/>
    </source>
</evidence>
<dbReference type="AlphaFoldDB" id="A0A5J4LM27"/>
<name>A0A5J4LM27_9ACTN</name>
<dbReference type="Proteomes" id="UP000325598">
    <property type="component" value="Unassembled WGS sequence"/>
</dbReference>
<accession>A0A5J4LM27</accession>